<keyword evidence="3" id="KW-1185">Reference proteome</keyword>
<feature type="region of interest" description="Disordered" evidence="1">
    <location>
        <begin position="589"/>
        <end position="659"/>
    </location>
</feature>
<evidence type="ECO:0000256" key="1">
    <source>
        <dbReference type="SAM" id="MobiDB-lite"/>
    </source>
</evidence>
<reference evidence="3" key="1">
    <citation type="journal article" date="2019" name="Int. J. Syst. Evol. Microbiol.">
        <title>The Global Catalogue of Microorganisms (GCM) 10K type strain sequencing project: providing services to taxonomists for standard genome sequencing and annotation.</title>
        <authorList>
            <consortium name="The Broad Institute Genomics Platform"/>
            <consortium name="The Broad Institute Genome Sequencing Center for Infectious Disease"/>
            <person name="Wu L."/>
            <person name="Ma J."/>
        </authorList>
    </citation>
    <scope>NUCLEOTIDE SEQUENCE [LARGE SCALE GENOMIC DNA]</scope>
    <source>
        <strain evidence="3">CCUG 54950</strain>
    </source>
</reference>
<evidence type="ECO:0000313" key="2">
    <source>
        <dbReference type="EMBL" id="MFD1887122.1"/>
    </source>
</evidence>
<accession>A0ABW4RLE1</accession>
<comment type="caution">
    <text evidence="2">The sequence shown here is derived from an EMBL/GenBank/DDBJ whole genome shotgun (WGS) entry which is preliminary data.</text>
</comment>
<dbReference type="Proteomes" id="UP001597233">
    <property type="component" value="Unassembled WGS sequence"/>
</dbReference>
<evidence type="ECO:0000313" key="3">
    <source>
        <dbReference type="Proteomes" id="UP001597233"/>
    </source>
</evidence>
<organism evidence="2 3">
    <name type="scientific">Paenibacillus wenxiniae</name>
    <dbReference type="NCBI Taxonomy" id="1636843"/>
    <lineage>
        <taxon>Bacteria</taxon>
        <taxon>Bacillati</taxon>
        <taxon>Bacillota</taxon>
        <taxon>Bacilli</taxon>
        <taxon>Bacillales</taxon>
        <taxon>Paenibacillaceae</taxon>
        <taxon>Paenibacillus</taxon>
    </lineage>
</organism>
<dbReference type="RefSeq" id="WP_347326496.1">
    <property type="nucleotide sequence ID" value="NZ_JBCGUH010000012.1"/>
</dbReference>
<protein>
    <submittedName>
        <fullName evidence="2">Uncharacterized protein</fullName>
    </submittedName>
</protein>
<gene>
    <name evidence="2" type="ORF">ACFSC9_16640</name>
</gene>
<feature type="compositionally biased region" description="Polar residues" evidence="1">
    <location>
        <begin position="594"/>
        <end position="612"/>
    </location>
</feature>
<sequence>MRTILRWFALRNLLLACLGILLVLLVMKGYGMYSKIQAVKAADAYYAQQQWMQAESLYRAARDNDDVRYEEDHIASRLAELQPITAWNDTLSSTASRLQAAADTGQFDAFLSTYAIWLQQQEQQNARQDRFHSEYAQMTKQYQMEERLLKGFSAFRTQFTAALQHNLDNDTYTDESAKWNLLRIPATYWLTPHSSGTGTAAAAQQRQQNDLRQQFQQYDTTKLKRLAAAGDFDAFLGNAVATWQAYGQHAYAGADWIASLVNTGAQAVIAKDIQSQQPANFVRHAVSFRNAATQLELSSSPLQRTIDQQLASLQEQAFTMTTNKQFNEALQLYETLTPLGDMTSDIARTKLAWASDQPAYLLQSSNASVAYEHTVGGTDWQAFPVYAIATDHSNRLFFGHMDRDGAVSVWSGQIEQQSAQIQQLSLDTALSTADRPVIVVQSPADAAAGTNHLFSLYAVTPNGLQAIAALSGASYEVMPDRSMIVHVAPEDGGAGQLNTYMANADGVYSQTDSRADDSAYTEIATGEIEAHANAPIAFTGEIVAVDDGGAIMRTDRSYVRLRGSVSFNVGTVKVYGTFNGDYEDFSPASLNLPPLSTTTDSDSQSNESSNPMTDEMSGANGTPNDPFEPEYGLGRNDSLPNDRPAVSERIPIVEVQTIQ</sequence>
<proteinExistence type="predicted"/>
<name>A0ABW4RLE1_9BACL</name>
<dbReference type="EMBL" id="JBHUEH010000023">
    <property type="protein sequence ID" value="MFD1887122.1"/>
    <property type="molecule type" value="Genomic_DNA"/>
</dbReference>